<reference evidence="4" key="2">
    <citation type="journal article" date="2023" name="Proc. Natl. Acad. Sci. U.S.A.">
        <title>A global phylogenomic analysis of the shiitake genus Lentinula.</title>
        <authorList>
            <person name="Sierra-Patev S."/>
            <person name="Min B."/>
            <person name="Naranjo-Ortiz M."/>
            <person name="Looney B."/>
            <person name="Konkel Z."/>
            <person name="Slot J.C."/>
            <person name="Sakamoto Y."/>
            <person name="Steenwyk J.L."/>
            <person name="Rokas A."/>
            <person name="Carro J."/>
            <person name="Camarero S."/>
            <person name="Ferreira P."/>
            <person name="Molpeceres G."/>
            <person name="Ruiz-Duenas F.J."/>
            <person name="Serrano A."/>
            <person name="Henrissat B."/>
            <person name="Drula E."/>
            <person name="Hughes K.W."/>
            <person name="Mata J.L."/>
            <person name="Ishikawa N.K."/>
            <person name="Vargas-Isla R."/>
            <person name="Ushijima S."/>
            <person name="Smith C.A."/>
            <person name="Donoghue J."/>
            <person name="Ahrendt S."/>
            <person name="Andreopoulos W."/>
            <person name="He G."/>
            <person name="LaButti K."/>
            <person name="Lipzen A."/>
            <person name="Ng V."/>
            <person name="Riley R."/>
            <person name="Sandor L."/>
            <person name="Barry K."/>
            <person name="Martinez A.T."/>
            <person name="Xiao Y."/>
            <person name="Gibbons J.G."/>
            <person name="Terashima K."/>
            <person name="Grigoriev I.V."/>
            <person name="Hibbett D."/>
        </authorList>
    </citation>
    <scope>NUCLEOTIDE SEQUENCE</scope>
    <source>
        <strain evidence="4">ET3784</strain>
    </source>
</reference>
<dbReference type="SUPFAM" id="SSF49785">
    <property type="entry name" value="Galactose-binding domain-like"/>
    <property type="match status" value="1"/>
</dbReference>
<evidence type="ECO:0000313" key="5">
    <source>
        <dbReference type="Proteomes" id="UP001176059"/>
    </source>
</evidence>
<comment type="caution">
    <text evidence="4">The sequence shown here is derived from an EMBL/GenBank/DDBJ whole genome shotgun (WGS) entry which is preliminary data.</text>
</comment>
<dbReference type="InterPro" id="IPR052456">
    <property type="entry name" value="CTLH_complex_component"/>
</dbReference>
<reference evidence="4" key="1">
    <citation type="submission" date="2022-08" db="EMBL/GenBank/DDBJ databases">
        <authorList>
            <consortium name="DOE Joint Genome Institute"/>
            <person name="Min B."/>
            <person name="Sierra-Patev S."/>
            <person name="Naranjo-Ortiz M."/>
            <person name="Looney B."/>
            <person name="Konkel Z."/>
            <person name="Slot J.C."/>
            <person name="Sakamoto Y."/>
            <person name="Steenwyk J.L."/>
            <person name="Rokas A."/>
            <person name="Carro J."/>
            <person name="Camarero S."/>
            <person name="Ferreira P."/>
            <person name="Molpeceres G."/>
            <person name="Ruiz-duenas F.J."/>
            <person name="Serrano A."/>
            <person name="Henrissat B."/>
            <person name="Drula E."/>
            <person name="Hughes K.W."/>
            <person name="Mata J.L."/>
            <person name="Ishikawa N.K."/>
            <person name="Vargas-Isla R."/>
            <person name="Ushijima S."/>
            <person name="Smith C.A."/>
            <person name="Ahrendt S."/>
            <person name="Andreopoulos W."/>
            <person name="He G."/>
            <person name="LaButti K."/>
            <person name="Lipzen A."/>
            <person name="Ng V."/>
            <person name="Riley R."/>
            <person name="Sandor L."/>
            <person name="Barry K."/>
            <person name="Martinez A.T."/>
            <person name="Xiao Y."/>
            <person name="Gibbons J.G."/>
            <person name="Terashima K."/>
            <person name="Hibbett D.S."/>
            <person name="Grigoriev I.V."/>
        </authorList>
    </citation>
    <scope>NUCLEOTIDE SEQUENCE</scope>
    <source>
        <strain evidence="4">ET3784</strain>
    </source>
</reference>
<dbReference type="PROSITE" id="PS50022">
    <property type="entry name" value="FA58C_3"/>
    <property type="match status" value="1"/>
</dbReference>
<evidence type="ECO:0000256" key="2">
    <source>
        <dbReference type="ARBA" id="ARBA00022737"/>
    </source>
</evidence>
<evidence type="ECO:0000313" key="4">
    <source>
        <dbReference type="EMBL" id="KAJ3712770.1"/>
    </source>
</evidence>
<dbReference type="InterPro" id="IPR000421">
    <property type="entry name" value="FA58C"/>
</dbReference>
<dbReference type="EMBL" id="JANVFO010000105">
    <property type="protein sequence ID" value="KAJ3712770.1"/>
    <property type="molecule type" value="Genomic_DNA"/>
</dbReference>
<keyword evidence="1" id="KW-0880">Kelch repeat</keyword>
<gene>
    <name evidence="4" type="ORF">DFJ43DRAFT_1034449</name>
</gene>
<sequence length="124" mass="14212">MGTSSDVIEYTIHDCSSFSTNFHPENILVDNPSNSKSRWTTQNSEPVHWILLHLNNLSILKSITFGKHQYANACNMKEFKVYIGITPENMTQVLHSSLKNDSIRESFSIRHHNSAGRCFPTRFI</sequence>
<dbReference type="InterPro" id="IPR008979">
    <property type="entry name" value="Galactose-bd-like_sf"/>
</dbReference>
<dbReference type="InterPro" id="IPR010565">
    <property type="entry name" value="Muskelin_N"/>
</dbReference>
<evidence type="ECO:0000259" key="3">
    <source>
        <dbReference type="PROSITE" id="PS50022"/>
    </source>
</evidence>
<accession>A0AA38MVH7</accession>
<dbReference type="AlphaFoldDB" id="A0AA38MVH7"/>
<name>A0AA38MVH7_9AGAR</name>
<dbReference type="Gene3D" id="2.60.120.260">
    <property type="entry name" value="Galactose-binding domain-like"/>
    <property type="match status" value="1"/>
</dbReference>
<dbReference type="PANTHER" id="PTHR15526:SF5">
    <property type="entry name" value="MUSKELIN"/>
    <property type="match status" value="1"/>
</dbReference>
<protein>
    <submittedName>
        <fullName evidence="4">Muskelin</fullName>
    </submittedName>
</protein>
<keyword evidence="2" id="KW-0677">Repeat</keyword>
<proteinExistence type="predicted"/>
<dbReference type="PANTHER" id="PTHR15526">
    <property type="entry name" value="MUSKELIN"/>
    <property type="match status" value="1"/>
</dbReference>
<organism evidence="4 5">
    <name type="scientific">Lentinula guzmanii</name>
    <dbReference type="NCBI Taxonomy" id="2804957"/>
    <lineage>
        <taxon>Eukaryota</taxon>
        <taxon>Fungi</taxon>
        <taxon>Dikarya</taxon>
        <taxon>Basidiomycota</taxon>
        <taxon>Agaricomycotina</taxon>
        <taxon>Agaricomycetes</taxon>
        <taxon>Agaricomycetidae</taxon>
        <taxon>Agaricales</taxon>
        <taxon>Marasmiineae</taxon>
        <taxon>Omphalotaceae</taxon>
        <taxon>Lentinula</taxon>
    </lineage>
</organism>
<feature type="domain" description="F5/8 type C" evidence="3">
    <location>
        <begin position="1"/>
        <end position="124"/>
    </location>
</feature>
<keyword evidence="5" id="KW-1185">Reference proteome</keyword>
<dbReference type="Pfam" id="PF06588">
    <property type="entry name" value="Muskelin_N"/>
    <property type="match status" value="1"/>
</dbReference>
<feature type="non-terminal residue" evidence="4">
    <location>
        <position position="124"/>
    </location>
</feature>
<dbReference type="GO" id="GO:0005737">
    <property type="term" value="C:cytoplasm"/>
    <property type="evidence" value="ECO:0007669"/>
    <property type="project" value="TreeGrafter"/>
</dbReference>
<dbReference type="Proteomes" id="UP001176059">
    <property type="component" value="Unassembled WGS sequence"/>
</dbReference>
<evidence type="ECO:0000256" key="1">
    <source>
        <dbReference type="ARBA" id="ARBA00022441"/>
    </source>
</evidence>